<proteinExistence type="inferred from homology"/>
<dbReference type="SUPFAM" id="SSF53067">
    <property type="entry name" value="Actin-like ATPase domain"/>
    <property type="match status" value="1"/>
</dbReference>
<dbReference type="Pfam" id="PF16861">
    <property type="entry name" value="Carbam_trans_C"/>
    <property type="match status" value="1"/>
</dbReference>
<dbReference type="Gene3D" id="3.30.420.40">
    <property type="match status" value="2"/>
</dbReference>
<organism evidence="4 5">
    <name type="scientific">Pelomonas cellulosilytica</name>
    <dbReference type="NCBI Taxonomy" id="2906762"/>
    <lineage>
        <taxon>Bacteria</taxon>
        <taxon>Pseudomonadati</taxon>
        <taxon>Pseudomonadota</taxon>
        <taxon>Betaproteobacteria</taxon>
        <taxon>Burkholderiales</taxon>
        <taxon>Sphaerotilaceae</taxon>
        <taxon>Roseateles</taxon>
    </lineage>
</organism>
<feature type="domain" description="Carbamoyltransferase C-terminal" evidence="3">
    <location>
        <begin position="444"/>
        <end position="616"/>
    </location>
</feature>
<keyword evidence="5" id="KW-1185">Reference proteome</keyword>
<comment type="caution">
    <text evidence="4">The sequence shown here is derived from an EMBL/GenBank/DDBJ whole genome shotgun (WGS) entry which is preliminary data.</text>
</comment>
<comment type="similarity">
    <text evidence="1">Belongs to the NodU/CmcH family.</text>
</comment>
<dbReference type="Gene3D" id="3.90.870.20">
    <property type="entry name" value="Carbamoyltransferase, C-terminal domain"/>
    <property type="match status" value="1"/>
</dbReference>
<dbReference type="PANTHER" id="PTHR34847">
    <property type="entry name" value="NODULATION PROTEIN U"/>
    <property type="match status" value="1"/>
</dbReference>
<protein>
    <submittedName>
        <fullName evidence="4">Carbamoyltransferase</fullName>
    </submittedName>
</protein>
<dbReference type="PANTHER" id="PTHR34847:SF1">
    <property type="entry name" value="NODULATION PROTEIN U"/>
    <property type="match status" value="1"/>
</dbReference>
<dbReference type="RefSeq" id="WP_233369837.1">
    <property type="nucleotide sequence ID" value="NZ_JAJTWU010000001.1"/>
</dbReference>
<name>A0ABS8XPR0_9BURK</name>
<dbReference type="InterPro" id="IPR038152">
    <property type="entry name" value="Carbam_trans_C_sf"/>
</dbReference>
<dbReference type="InterPro" id="IPR051338">
    <property type="entry name" value="NodU/CmcH_Carbamoyltrnsfr"/>
</dbReference>
<dbReference type="InterPro" id="IPR043129">
    <property type="entry name" value="ATPase_NBD"/>
</dbReference>
<dbReference type="InterPro" id="IPR031730">
    <property type="entry name" value="Carbam_trans_C"/>
</dbReference>
<dbReference type="Proteomes" id="UP001200741">
    <property type="component" value="Unassembled WGS sequence"/>
</dbReference>
<gene>
    <name evidence="4" type="ORF">LXT13_01535</name>
</gene>
<evidence type="ECO:0000256" key="1">
    <source>
        <dbReference type="ARBA" id="ARBA00006129"/>
    </source>
</evidence>
<dbReference type="Pfam" id="PF02543">
    <property type="entry name" value="Carbam_trans_N"/>
    <property type="match status" value="1"/>
</dbReference>
<evidence type="ECO:0000313" key="4">
    <source>
        <dbReference type="EMBL" id="MCE4553128.1"/>
    </source>
</evidence>
<dbReference type="CDD" id="cd24098">
    <property type="entry name" value="ASKHA_NBD_TobZ_N"/>
    <property type="match status" value="1"/>
</dbReference>
<evidence type="ECO:0000313" key="5">
    <source>
        <dbReference type="Proteomes" id="UP001200741"/>
    </source>
</evidence>
<evidence type="ECO:0000259" key="2">
    <source>
        <dbReference type="Pfam" id="PF02543"/>
    </source>
</evidence>
<reference evidence="4 5" key="1">
    <citation type="submission" date="2021-12" db="EMBL/GenBank/DDBJ databases">
        <title>Genome seq of P8.</title>
        <authorList>
            <person name="Seo T."/>
        </authorList>
    </citation>
    <scope>NUCLEOTIDE SEQUENCE [LARGE SCALE GENOMIC DNA]</scope>
    <source>
        <strain evidence="4 5">P8</strain>
    </source>
</reference>
<dbReference type="EMBL" id="JAJTWU010000001">
    <property type="protein sequence ID" value="MCE4553128.1"/>
    <property type="molecule type" value="Genomic_DNA"/>
</dbReference>
<evidence type="ECO:0000259" key="3">
    <source>
        <dbReference type="Pfam" id="PF16861"/>
    </source>
</evidence>
<dbReference type="InterPro" id="IPR003696">
    <property type="entry name" value="Carbtransf_dom"/>
</dbReference>
<accession>A0ABS8XPR0</accession>
<sequence>MHPTPAPVEPGMSAPCLFTLGINASFHDSAAALVLDGQVVAAAEDERFTRIKHGKRPVPFTAWELPYHAIDYCLREAGITLSDVSHVAYSYDPTLFIGDRAPDQRFSLPLQPSDFAPGAWESPWDPLFASYVMNAPRQLRDGAPHHLKKRFSLPDRVQPPYKWHFVAHHLCHQASAFLAAPFSRCAVMTLDGRGEHATTTYGRYRDSRYEALGEVRVPHSLGLLYEQVTAHLGFLHSSDEYKVMALAALGQPRFAHLLRRHLIVGEEGQYRLDPIDFSAGVCPPRAPGSAMVQVHLDLTASLQLVLEETALKLVTWLRERSGEHDLAMAGGVALNCLMNSRLRDAGIFRRVWVQPAAGDAGTALGAALWTDARERRGLAEDDLVQDVPEASDAKAGAVFTLAPRRWQMTHPYLGPGFDDAEIEALLQWTKASYRRSSDVARDTAELLEQNKIIGWFQGRMEFGPRALGARSILASPVDPAMQARLNELKDREDFRPVAPAVTAEALADWFEPAEANEGASPFMLFVYNVKAAQRERIPSALHTDSTARVQTVHADTNPLFHALLTAVEQRTGVPVLVNTSFNVRGEPIVATPKAALEAFWSTPLDALVIGSFILEK</sequence>
<feature type="domain" description="Carbamoyltransferase" evidence="2">
    <location>
        <begin position="20"/>
        <end position="368"/>
    </location>
</feature>